<evidence type="ECO:0000256" key="2">
    <source>
        <dbReference type="SAM" id="SignalP"/>
    </source>
</evidence>
<feature type="compositionally biased region" description="Acidic residues" evidence="1">
    <location>
        <begin position="124"/>
        <end position="135"/>
    </location>
</feature>
<organism evidence="3 4">
    <name type="scientific">Orchesella cincta</name>
    <name type="common">Springtail</name>
    <name type="synonym">Podura cincta</name>
    <dbReference type="NCBI Taxonomy" id="48709"/>
    <lineage>
        <taxon>Eukaryota</taxon>
        <taxon>Metazoa</taxon>
        <taxon>Ecdysozoa</taxon>
        <taxon>Arthropoda</taxon>
        <taxon>Hexapoda</taxon>
        <taxon>Collembola</taxon>
        <taxon>Entomobryomorpha</taxon>
        <taxon>Entomobryoidea</taxon>
        <taxon>Orchesellidae</taxon>
        <taxon>Orchesellinae</taxon>
        <taxon>Orchesella</taxon>
    </lineage>
</organism>
<feature type="chain" id="PRO_5008905273" evidence="2">
    <location>
        <begin position="27"/>
        <end position="590"/>
    </location>
</feature>
<feature type="compositionally biased region" description="Basic and acidic residues" evidence="1">
    <location>
        <begin position="356"/>
        <end position="370"/>
    </location>
</feature>
<feature type="compositionally biased region" description="Basic and acidic residues" evidence="1">
    <location>
        <begin position="136"/>
        <end position="158"/>
    </location>
</feature>
<keyword evidence="2" id="KW-0732">Signal</keyword>
<feature type="compositionally biased region" description="Acidic residues" evidence="1">
    <location>
        <begin position="258"/>
        <end position="283"/>
    </location>
</feature>
<feature type="compositionally biased region" description="Low complexity" evidence="1">
    <location>
        <begin position="219"/>
        <end position="252"/>
    </location>
</feature>
<feature type="compositionally biased region" description="Polar residues" evidence="1">
    <location>
        <begin position="201"/>
        <end position="211"/>
    </location>
</feature>
<reference evidence="3 4" key="1">
    <citation type="journal article" date="2016" name="Genome Biol. Evol.">
        <title>Gene Family Evolution Reflects Adaptation to Soil Environmental Stressors in the Genome of the Collembolan Orchesella cincta.</title>
        <authorList>
            <person name="Faddeeva-Vakhrusheva A."/>
            <person name="Derks M.F."/>
            <person name="Anvar S.Y."/>
            <person name="Agamennone V."/>
            <person name="Suring W."/>
            <person name="Smit S."/>
            <person name="van Straalen N.M."/>
            <person name="Roelofs D."/>
        </authorList>
    </citation>
    <scope>NUCLEOTIDE SEQUENCE [LARGE SCALE GENOMIC DNA]</scope>
    <source>
        <tissue evidence="3">Mixed pool</tissue>
    </source>
</reference>
<dbReference type="EMBL" id="LJIJ01000126">
    <property type="protein sequence ID" value="ODN02050.1"/>
    <property type="molecule type" value="Genomic_DNA"/>
</dbReference>
<dbReference type="AlphaFoldDB" id="A0A1D2N9X1"/>
<dbReference type="STRING" id="48709.A0A1D2N9X1"/>
<feature type="compositionally biased region" description="Basic and acidic residues" evidence="1">
    <location>
        <begin position="102"/>
        <end position="123"/>
    </location>
</feature>
<comment type="caution">
    <text evidence="3">The sequence shown here is derived from an EMBL/GenBank/DDBJ whole genome shotgun (WGS) entry which is preliminary data.</text>
</comment>
<accession>A0A1D2N9X1</accession>
<dbReference type="Proteomes" id="UP000094527">
    <property type="component" value="Unassembled WGS sequence"/>
</dbReference>
<protein>
    <submittedName>
        <fullName evidence="3">Uncharacterized protein</fullName>
    </submittedName>
</protein>
<name>A0A1D2N9X1_ORCCI</name>
<feature type="compositionally biased region" description="Low complexity" evidence="1">
    <location>
        <begin position="77"/>
        <end position="90"/>
    </location>
</feature>
<proteinExistence type="predicted"/>
<feature type="compositionally biased region" description="Gly residues" evidence="1">
    <location>
        <begin position="397"/>
        <end position="410"/>
    </location>
</feature>
<feature type="region of interest" description="Disordered" evidence="1">
    <location>
        <begin position="42"/>
        <end position="439"/>
    </location>
</feature>
<feature type="region of interest" description="Disordered" evidence="1">
    <location>
        <begin position="461"/>
        <end position="525"/>
    </location>
</feature>
<dbReference type="OrthoDB" id="10687488at2759"/>
<evidence type="ECO:0000256" key="1">
    <source>
        <dbReference type="SAM" id="MobiDB-lite"/>
    </source>
</evidence>
<dbReference type="OMA" id="ITEMAIM"/>
<sequence>MHSTLAFQHVALIIAISLYVQVDTRGYIFHPQPWILEKRTLYDPSTSSSEDKVTVASSPNTESRSVEAEDEDYLRYSSQSNSADSSNDGSYRSDNTEPVAETESREQQKTEAEQEQRNRYRDEPIEDDVEFEDSSNEFREQNTYDYSDHSPYQYHDEGGDGYNEENYDQQGQSNSQHNDGLQLQTNVEPYDDEVAAKEENSSNQETYSAEYTQHELETNNDNNNNNNVNENNSNAESESNNAASSPNASSDSSKNDKNDDDDDDNDDDYDDYNDDEDSEEEYNDIAYDDKGKGKGKRNRNNNQEKKVTAPFWGAQDYRLGNPKGHGWAVQGPPVYYEEGEPQWPPEQQGGRGKGKGKGDRGRGDKGDKGGKKGGKGKKGKKGKKGGRGRQKGWPHPGWGGWERIGNGGWGEWPKGWISSANLDTGGQKWVDGKGWTGETGAPWIPKREMIHHWGHPLGWGKMEELGRGGKKGKGGKGGKKKGGKKGKKGGKGKKGKKCKKRKGRGGKGGKKGGKKGRGCGGDSGWGWPKPHFLKLKPLPPRGSQVWLKSGGGWPAKPIGGWHPSRGWDILRKVTGGWVLPDLVGVVNLNG</sequence>
<keyword evidence="4" id="KW-1185">Reference proteome</keyword>
<feature type="compositionally biased region" description="Basic residues" evidence="1">
    <location>
        <begin position="371"/>
        <end position="392"/>
    </location>
</feature>
<feature type="signal peptide" evidence="2">
    <location>
        <begin position="1"/>
        <end position="26"/>
    </location>
</feature>
<feature type="compositionally biased region" description="Polar residues" evidence="1">
    <location>
        <begin position="168"/>
        <end position="187"/>
    </location>
</feature>
<feature type="compositionally biased region" description="Basic residues" evidence="1">
    <location>
        <begin position="468"/>
        <end position="517"/>
    </location>
</feature>
<evidence type="ECO:0000313" key="4">
    <source>
        <dbReference type="Proteomes" id="UP000094527"/>
    </source>
</evidence>
<gene>
    <name evidence="3" type="ORF">Ocin01_04625</name>
</gene>
<evidence type="ECO:0000313" key="3">
    <source>
        <dbReference type="EMBL" id="ODN02050.1"/>
    </source>
</evidence>